<evidence type="ECO:0000313" key="3">
    <source>
        <dbReference type="EMBL" id="TQE07517.1"/>
    </source>
</evidence>
<protein>
    <recommendedName>
        <fullName evidence="2">FMP27/BLTP2/Hobbit GFWDK motif-containing RBG unit domain-containing protein</fullName>
    </recommendedName>
</protein>
<dbReference type="InterPro" id="IPR019441">
    <property type="entry name" value="FMP27/BLTP2/Hobbit_GFWDK_RBG"/>
</dbReference>
<evidence type="ECO:0000259" key="2">
    <source>
        <dbReference type="SMART" id="SM01214"/>
    </source>
</evidence>
<feature type="region of interest" description="Disordered" evidence="1">
    <location>
        <begin position="765"/>
        <end position="835"/>
    </location>
</feature>
<evidence type="ECO:0000313" key="4">
    <source>
        <dbReference type="Proteomes" id="UP000315295"/>
    </source>
</evidence>
<feature type="region of interest" description="Disordered" evidence="1">
    <location>
        <begin position="684"/>
        <end position="705"/>
    </location>
</feature>
<feature type="region of interest" description="Disordered" evidence="1">
    <location>
        <begin position="614"/>
        <end position="634"/>
    </location>
</feature>
<comment type="caution">
    <text evidence="3">The sequence shown here is derived from an EMBL/GenBank/DDBJ whole genome shotgun (WGS) entry which is preliminary data.</text>
</comment>
<proteinExistence type="predicted"/>
<dbReference type="EMBL" id="VIEB01000084">
    <property type="protein sequence ID" value="TQE07517.1"/>
    <property type="molecule type" value="Genomic_DNA"/>
</dbReference>
<feature type="compositionally biased region" description="Polar residues" evidence="1">
    <location>
        <begin position="774"/>
        <end position="792"/>
    </location>
</feature>
<name>A0A540N901_MALBA</name>
<feature type="region of interest" description="Disordered" evidence="1">
    <location>
        <begin position="741"/>
        <end position="760"/>
    </location>
</feature>
<gene>
    <name evidence="3" type="ORF">C1H46_006837</name>
</gene>
<dbReference type="STRING" id="106549.A0A540N901"/>
<dbReference type="PANTHER" id="PTHR15678">
    <property type="entry name" value="ANTIGEN MLAA-22-RELATED"/>
    <property type="match status" value="1"/>
</dbReference>
<dbReference type="SMART" id="SM01214">
    <property type="entry name" value="Fmp27_GFWDK"/>
    <property type="match status" value="1"/>
</dbReference>
<dbReference type="AlphaFoldDB" id="A0A540N901"/>
<sequence length="1056" mass="118161">MLRALKLVSAARTSLIFPTKKDTSKPKKPGSMKFGCLKFGIRKLTADIEEEPLQGWLDEHYRLMKNEASELAVRLKFLDEFVSKANQIPKTTETVDSTQGRKTFFNGIEIDVQDPSAVSEMQGEIYKQSFKSYYRACNNLAPSEGSGACREGFQSGFKPTTSRTSLLSITARDLDVTLTRIDGGDDGMIEVIKTVDPVCLESDIPFSRLYGSNVLLHAGSLVVQLRDYASPLLCGTSGKCEGRLVLVQQATSFQPQVYKEVYIGRWRMVNMLRLASCTSPPMKTYTDLSLHFQKAEVSFGVGYEPAFADVTYAFSVALRRANLSLDKLQIRTGSMEIQQSDGRIYVSANAFKIFISSLESLANNRGLKLPKGVSGPLLEAPAFTVEVALGWECESGNPMNPYLFALPAEGRPHNKVFDPYRSTSLSLCWTFSLRPSPLEKQSPFSTEAGNGNVDGTVYGPSHKDDNVSILSPTINVGTHDLAWLIKFWNMNYLPPHKLRPFARWPRFGVPRVPRSGNLSLDRLMTQFLLRIDAAPTCLKHMPLDDDDPAKGLTFNMTKLKCDMCYSRGKQKYTFESKREPLDLVYQGFDLHMPKAFLNKKESTSVEKVVQMTIKDSQSTSTDRGPNEKSNYVSSCTGKHRDDGFLLSSDYFTIRRQAPKADPARLLAWQGAGRKNLEMTYVRSEFENGSESDEHTRSDRSDDDGYNVVLADNCQRIFVYGLKLLWTIENRDAVWSFVGGLSKAFQPPKPSPSRQYAQRKLHEENQAHTGGEMQQDGNSKPSTTSHGVTSSSIEHAETSVGSSSSATSGNSPSVAVGNSSSAVVAKNRDTNDSEEDGTCHFMVNVIEPQFNLHSEDANGRFLLAAGSGLVLARSFHSVLQVGSEMLKRALGTGNVNIPECEPEMTWKRMEFSVMLEYVQAHVAPTDVDPGAGLQWLPKIRRSSPKVKRTGALLERVFMPCDIYFRYTWHKGGTPELKVMLDVLTNLLFARLPKEVLLRVDAKQGAPKDGNSSLERFQVEIFPLRIHLTEAMYRMMWRYLFPEEEQDSQRRQVCWKCY</sequence>
<feature type="domain" description="FMP27/BLTP2/Hobbit GFWDK motif-containing RBG unit" evidence="2">
    <location>
        <begin position="227"/>
        <end position="404"/>
    </location>
</feature>
<dbReference type="Proteomes" id="UP000315295">
    <property type="component" value="Unassembled WGS sequence"/>
</dbReference>
<feature type="compositionally biased region" description="Low complexity" evidence="1">
    <location>
        <begin position="797"/>
        <end position="824"/>
    </location>
</feature>
<accession>A0A540N901</accession>
<dbReference type="PANTHER" id="PTHR15678:SF6">
    <property type="entry name" value="BRIDGE-LIKE LIPID TRANSFER PROTEIN FAMILY MEMBER 2"/>
    <property type="match status" value="1"/>
</dbReference>
<keyword evidence="4" id="KW-1185">Reference proteome</keyword>
<dbReference type="InterPro" id="IPR045167">
    <property type="entry name" value="Hobbit"/>
</dbReference>
<reference evidence="3 4" key="1">
    <citation type="journal article" date="2019" name="G3 (Bethesda)">
        <title>Sequencing of a Wild Apple (Malus baccata) Genome Unravels the Differences Between Cultivated and Wild Apple Species Regarding Disease Resistance and Cold Tolerance.</title>
        <authorList>
            <person name="Chen X."/>
        </authorList>
    </citation>
    <scope>NUCLEOTIDE SEQUENCE [LARGE SCALE GENOMIC DNA]</scope>
    <source>
        <strain evidence="4">cv. Shandingzi</strain>
        <tissue evidence="3">Leaves</tissue>
    </source>
</reference>
<organism evidence="3 4">
    <name type="scientific">Malus baccata</name>
    <name type="common">Siberian crab apple</name>
    <name type="synonym">Pyrus baccata</name>
    <dbReference type="NCBI Taxonomy" id="106549"/>
    <lineage>
        <taxon>Eukaryota</taxon>
        <taxon>Viridiplantae</taxon>
        <taxon>Streptophyta</taxon>
        <taxon>Embryophyta</taxon>
        <taxon>Tracheophyta</taxon>
        <taxon>Spermatophyta</taxon>
        <taxon>Magnoliopsida</taxon>
        <taxon>eudicotyledons</taxon>
        <taxon>Gunneridae</taxon>
        <taxon>Pentapetalae</taxon>
        <taxon>rosids</taxon>
        <taxon>fabids</taxon>
        <taxon>Rosales</taxon>
        <taxon>Rosaceae</taxon>
        <taxon>Amygdaloideae</taxon>
        <taxon>Maleae</taxon>
        <taxon>Malus</taxon>
    </lineage>
</organism>
<dbReference type="Pfam" id="PF10344">
    <property type="entry name" value="Hobbit"/>
    <property type="match status" value="3"/>
</dbReference>
<evidence type="ECO:0000256" key="1">
    <source>
        <dbReference type="SAM" id="MobiDB-lite"/>
    </source>
</evidence>